<dbReference type="AlphaFoldDB" id="A0A1V3XXR6"/>
<dbReference type="Proteomes" id="UP000188532">
    <property type="component" value="Unassembled WGS sequence"/>
</dbReference>
<accession>A0A1V3XXR6</accession>
<organism evidence="1 2">
    <name type="scientific">Mycobacterium kansasii</name>
    <dbReference type="NCBI Taxonomy" id="1768"/>
    <lineage>
        <taxon>Bacteria</taxon>
        <taxon>Bacillati</taxon>
        <taxon>Actinomycetota</taxon>
        <taxon>Actinomycetes</taxon>
        <taxon>Mycobacteriales</taxon>
        <taxon>Mycobacteriaceae</taxon>
        <taxon>Mycobacterium</taxon>
    </lineage>
</organism>
<evidence type="ECO:0000313" key="2">
    <source>
        <dbReference type="Proteomes" id="UP000188532"/>
    </source>
</evidence>
<reference evidence="1 2" key="1">
    <citation type="submission" date="2017-02" db="EMBL/GenBank/DDBJ databases">
        <title>Complete genome sequences of Mycobacterium kansasii strains isolated from rhesus macaques.</title>
        <authorList>
            <person name="Panda A."/>
            <person name="Nagaraj S."/>
            <person name="Zhao X."/>
            <person name="Tettelin H."/>
            <person name="Detolla L.J."/>
        </authorList>
    </citation>
    <scope>NUCLEOTIDE SEQUENCE [LARGE SCALE GENOMIC DNA]</scope>
    <source>
        <strain evidence="1 2">11-3469</strain>
    </source>
</reference>
<protein>
    <submittedName>
        <fullName evidence="1">Putative transcriptional regulator with HTH domain protein</fullName>
    </submittedName>
</protein>
<sequence length="100" mass="11084">MALIRTTAEAIGNDEYDLRVGIAWTGGNPLVILTKDTQGYTYDGVSTPLHHYTPVETTVNAIEPALDYFWHVYDLAQDCVNQGGISNVLMICPPDRNDQE</sequence>
<dbReference type="EMBL" id="MVBN01000001">
    <property type="protein sequence ID" value="OOK83862.1"/>
    <property type="molecule type" value="Genomic_DNA"/>
</dbReference>
<gene>
    <name evidence="1" type="ORF">BZL29_1635</name>
</gene>
<comment type="caution">
    <text evidence="1">The sequence shown here is derived from an EMBL/GenBank/DDBJ whole genome shotgun (WGS) entry which is preliminary data.</text>
</comment>
<evidence type="ECO:0000313" key="1">
    <source>
        <dbReference type="EMBL" id="OOK83862.1"/>
    </source>
</evidence>
<proteinExistence type="predicted"/>
<name>A0A1V3XXR6_MYCKA</name>